<comment type="caution">
    <text evidence="4">The sequence shown here is derived from an EMBL/GenBank/DDBJ whole genome shotgun (WGS) entry which is preliminary data.</text>
</comment>
<dbReference type="Pfam" id="PF01882">
    <property type="entry name" value="DUF58"/>
    <property type="match status" value="1"/>
</dbReference>
<keyword evidence="2" id="KW-1133">Transmembrane helix</keyword>
<keyword evidence="2" id="KW-0812">Transmembrane</keyword>
<dbReference type="PANTHER" id="PTHR34351">
    <property type="entry name" value="SLR1927 PROTEIN-RELATED"/>
    <property type="match status" value="1"/>
</dbReference>
<dbReference type="Proteomes" id="UP000600247">
    <property type="component" value="Unassembled WGS sequence"/>
</dbReference>
<feature type="domain" description="DUF58" evidence="3">
    <location>
        <begin position="289"/>
        <end position="361"/>
    </location>
</feature>
<reference evidence="4 5" key="1">
    <citation type="journal article" date="2014" name="Int. J. Syst. Evol. Microbiol.">
        <title>Complete genome sequence of Corynebacterium casei LMG S-19264T (=DSM 44701T), isolated from a smear-ripened cheese.</title>
        <authorList>
            <consortium name="US DOE Joint Genome Institute (JGI-PGF)"/>
            <person name="Walter F."/>
            <person name="Albersmeier A."/>
            <person name="Kalinowski J."/>
            <person name="Ruckert C."/>
        </authorList>
    </citation>
    <scope>NUCLEOTIDE SEQUENCE [LARGE SCALE GENOMIC DNA]</scope>
    <source>
        <strain evidence="4 5">CGMCC 1.15286</strain>
    </source>
</reference>
<feature type="transmembrane region" description="Helical" evidence="2">
    <location>
        <begin position="106"/>
        <end position="130"/>
    </location>
</feature>
<feature type="transmembrane region" description="Helical" evidence="2">
    <location>
        <begin position="80"/>
        <end position="100"/>
    </location>
</feature>
<evidence type="ECO:0000256" key="1">
    <source>
        <dbReference type="SAM" id="MobiDB-lite"/>
    </source>
</evidence>
<accession>A0A917HGY8</accession>
<protein>
    <recommendedName>
        <fullName evidence="3">DUF58 domain-containing protein</fullName>
    </recommendedName>
</protein>
<evidence type="ECO:0000313" key="5">
    <source>
        <dbReference type="Proteomes" id="UP000600247"/>
    </source>
</evidence>
<evidence type="ECO:0000259" key="3">
    <source>
        <dbReference type="Pfam" id="PF01882"/>
    </source>
</evidence>
<keyword evidence="5" id="KW-1185">Reference proteome</keyword>
<dbReference type="EMBL" id="BMHY01000008">
    <property type="protein sequence ID" value="GGG78194.1"/>
    <property type="molecule type" value="Genomic_DNA"/>
</dbReference>
<dbReference type="PANTHER" id="PTHR34351:SF2">
    <property type="entry name" value="DUF58 DOMAIN-CONTAINING PROTEIN"/>
    <property type="match status" value="1"/>
</dbReference>
<evidence type="ECO:0000256" key="2">
    <source>
        <dbReference type="SAM" id="Phobius"/>
    </source>
</evidence>
<organism evidence="4 5">
    <name type="scientific">Paenibacillus radicis</name>
    <name type="common">ex Gao et al. 2016</name>
    <dbReference type="NCBI Taxonomy" id="1737354"/>
    <lineage>
        <taxon>Bacteria</taxon>
        <taxon>Bacillati</taxon>
        <taxon>Bacillota</taxon>
        <taxon>Bacilli</taxon>
        <taxon>Bacillales</taxon>
        <taxon>Paenibacillaceae</taxon>
        <taxon>Paenibacillus</taxon>
    </lineage>
</organism>
<dbReference type="InterPro" id="IPR002881">
    <property type="entry name" value="DUF58"/>
</dbReference>
<gene>
    <name evidence="4" type="ORF">GCM10010918_38850</name>
</gene>
<evidence type="ECO:0000313" key="4">
    <source>
        <dbReference type="EMBL" id="GGG78194.1"/>
    </source>
</evidence>
<dbReference type="RefSeq" id="WP_188890858.1">
    <property type="nucleotide sequence ID" value="NZ_BMHY01000008.1"/>
</dbReference>
<keyword evidence="2" id="KW-0472">Membrane</keyword>
<name>A0A917HGY8_9BACL</name>
<feature type="region of interest" description="Disordered" evidence="1">
    <location>
        <begin position="267"/>
        <end position="299"/>
    </location>
</feature>
<proteinExistence type="predicted"/>
<sequence>MNKRVGEVGGVSAKTAMDYLAAAMEPAAGPGAKLADSADMFAGSLAIPSSKNGETGQKSKNDGTDEFVIPHHHRTYRTRWVAWSVLLLSWGGSLSALILRGGELEAFMLAVLSVIMIIGAGGPLLGAAGLEAGREIMARKVRDGGETTVRLTIRRSFPIPLVWYAVGENLVNRTGNKGMEFRYIAAPLFRKELTIDYSLHNVRRGEHVFRELTVTTGDWLGMTAITRQISCPGELLALPALPEAGTMRVDPEGGIVVERGAGEGIAGIEGVPGTTASRHKKRMPGVGPESRPYRQGDSPRHIDWRAAAKGRGLYTKQHTAEQPAELAVIVDTSAAAYGGDGRLFDACAAWAAQAIERAAAAGGAVRLLAAQDAAAGDAGGSSGAGDAGERSARVDAVAVLQGSPEALQDRLARLRLVGGDSKPDGGLYRQELGGLRPGGKLHAYTADWKEGKGWTQLAALANDQGCRLELHIVTKQAVLTYAMREQQRLLETYGIQMHWLPFPERMMELPYTAEGGVSNGR</sequence>
<dbReference type="AlphaFoldDB" id="A0A917HGY8"/>